<proteinExistence type="predicted"/>
<protein>
    <recommendedName>
        <fullName evidence="3">Proteasome assembly chaperone 3</fullName>
    </recommendedName>
</protein>
<dbReference type="PANTHER" id="PTHR31051:SF1">
    <property type="entry name" value="PROTEASOME ASSEMBLY CHAPERONE 3"/>
    <property type="match status" value="1"/>
</dbReference>
<evidence type="ECO:0000313" key="2">
    <source>
        <dbReference type="Proteomes" id="UP000825935"/>
    </source>
</evidence>
<organism evidence="1 2">
    <name type="scientific">Ceratopteris richardii</name>
    <name type="common">Triangle waterfern</name>
    <dbReference type="NCBI Taxonomy" id="49495"/>
    <lineage>
        <taxon>Eukaryota</taxon>
        <taxon>Viridiplantae</taxon>
        <taxon>Streptophyta</taxon>
        <taxon>Embryophyta</taxon>
        <taxon>Tracheophyta</taxon>
        <taxon>Polypodiopsida</taxon>
        <taxon>Polypodiidae</taxon>
        <taxon>Polypodiales</taxon>
        <taxon>Pteridineae</taxon>
        <taxon>Pteridaceae</taxon>
        <taxon>Parkerioideae</taxon>
        <taxon>Ceratopteris</taxon>
    </lineage>
</organism>
<accession>A0A8T2VBC0</accession>
<dbReference type="Proteomes" id="UP000825935">
    <property type="component" value="Chromosome 3"/>
</dbReference>
<dbReference type="Gene3D" id="3.30.230.90">
    <property type="match status" value="1"/>
</dbReference>
<name>A0A8T2VBC0_CERRI</name>
<dbReference type="GO" id="GO:0043248">
    <property type="term" value="P:proteasome assembly"/>
    <property type="evidence" value="ECO:0007669"/>
    <property type="project" value="InterPro"/>
</dbReference>
<dbReference type="OrthoDB" id="5839at2759"/>
<evidence type="ECO:0000313" key="1">
    <source>
        <dbReference type="EMBL" id="KAH7441679.1"/>
    </source>
</evidence>
<dbReference type="OMA" id="IHVCAKN"/>
<evidence type="ECO:0008006" key="3">
    <source>
        <dbReference type="Google" id="ProtNLM"/>
    </source>
</evidence>
<dbReference type="EMBL" id="CM035408">
    <property type="protein sequence ID" value="KAH7441679.1"/>
    <property type="molecule type" value="Genomic_DNA"/>
</dbReference>
<dbReference type="InterPro" id="IPR053720">
    <property type="entry name" value="Psm_Assembly_Chaperone"/>
</dbReference>
<dbReference type="AlphaFoldDB" id="A0A8T2VBC0"/>
<sequence>MAGSMPLEMTNMSGVSSNIQPNGLPSFPVRAKEFSKVIQGNKTDFLLCSYDDYIFVLATQLGKMGTLLQAKKEEGYGSQTTFNVSVLLGKHDEPMLQACARQLIEHISGMGSSRPLLLSLGLRDHSKEALKNIVEAVCENKVW</sequence>
<dbReference type="EMBL" id="CM035408">
    <property type="protein sequence ID" value="KAH7441678.1"/>
    <property type="molecule type" value="Genomic_DNA"/>
</dbReference>
<reference evidence="1" key="1">
    <citation type="submission" date="2021-08" db="EMBL/GenBank/DDBJ databases">
        <title>WGS assembly of Ceratopteris richardii.</title>
        <authorList>
            <person name="Marchant D.B."/>
            <person name="Chen G."/>
            <person name="Jenkins J."/>
            <person name="Shu S."/>
            <person name="Leebens-Mack J."/>
            <person name="Grimwood J."/>
            <person name="Schmutz J."/>
            <person name="Soltis P."/>
            <person name="Soltis D."/>
            <person name="Chen Z.-H."/>
        </authorList>
    </citation>
    <scope>NUCLEOTIDE SEQUENCE</scope>
    <source>
        <strain evidence="1">Whitten #5841</strain>
        <tissue evidence="1">Leaf</tissue>
    </source>
</reference>
<dbReference type="PANTHER" id="PTHR31051">
    <property type="entry name" value="PROTEASOME ASSEMBLY CHAPERONE 3"/>
    <property type="match status" value="1"/>
</dbReference>
<dbReference type="InterPro" id="IPR018788">
    <property type="entry name" value="Proteasome_assmbl_chp_3"/>
</dbReference>
<keyword evidence="2" id="KW-1185">Reference proteome</keyword>
<gene>
    <name evidence="1" type="ORF">KP509_03G048500</name>
</gene>
<dbReference type="Pfam" id="PF10178">
    <property type="entry name" value="PAC3"/>
    <property type="match status" value="1"/>
</dbReference>
<comment type="caution">
    <text evidence="1">The sequence shown here is derived from an EMBL/GenBank/DDBJ whole genome shotgun (WGS) entry which is preliminary data.</text>
</comment>